<keyword evidence="1" id="KW-0472">Membrane</keyword>
<sequence>MNAAQEETRLRRPFWILVAKEIGDHMRSWRFGILFAIIVLASVGSVYGAITALQGGVQQAEFDANFLFLQMFTAVDSSRQLPNFMTFVSFLGPLMGIALGFDSINTERSKGTLSRLLSQPIYRDDFIRAKFVAALLLIAAVVFSLGLLVMGVGLLTIGFPPTPEQFLRVVLFLCLAVVYIGFWLTLSILFSIRCRQAATSALSGIAIWIFFSFFYGMLLNLLAGSMIGDAGQMSLRQQEWLLALNRLSPAQLFSEATTTLLMPGVRSLGPMTMEQVYGAIPAPLPLGQSLLLVWPQLTGLLAATMVCFGLSYLLFMRQEIRSRM</sequence>
<evidence type="ECO:0000313" key="2">
    <source>
        <dbReference type="EMBL" id="MBD2847317.1"/>
    </source>
</evidence>
<evidence type="ECO:0000313" key="3">
    <source>
        <dbReference type="Proteomes" id="UP000621560"/>
    </source>
</evidence>
<dbReference type="EMBL" id="JACXIZ010000035">
    <property type="protein sequence ID" value="MBD2847317.1"/>
    <property type="molecule type" value="Genomic_DNA"/>
</dbReference>
<organism evidence="2 3">
    <name type="scientific">Paenibacillus sabuli</name>
    <dbReference type="NCBI Taxonomy" id="2772509"/>
    <lineage>
        <taxon>Bacteria</taxon>
        <taxon>Bacillati</taxon>
        <taxon>Bacillota</taxon>
        <taxon>Bacilli</taxon>
        <taxon>Bacillales</taxon>
        <taxon>Paenibacillaceae</taxon>
        <taxon>Paenibacillus</taxon>
    </lineage>
</organism>
<dbReference type="PANTHER" id="PTHR43471:SF14">
    <property type="entry name" value="ABC-2 TYPE TRANSPORT SYSTEM PERMEASE PROTEIN"/>
    <property type="match status" value="1"/>
</dbReference>
<accession>A0A927BUY9</accession>
<feature type="transmembrane region" description="Helical" evidence="1">
    <location>
        <begin position="293"/>
        <end position="315"/>
    </location>
</feature>
<dbReference type="Proteomes" id="UP000621560">
    <property type="component" value="Unassembled WGS sequence"/>
</dbReference>
<protein>
    <submittedName>
        <fullName evidence="2">ABC transporter permease</fullName>
    </submittedName>
</protein>
<gene>
    <name evidence="2" type="ORF">IDH44_19120</name>
</gene>
<feature type="transmembrane region" description="Helical" evidence="1">
    <location>
        <begin position="204"/>
        <end position="227"/>
    </location>
</feature>
<reference evidence="2" key="1">
    <citation type="submission" date="2020-09" db="EMBL/GenBank/DDBJ databases">
        <title>A novel bacterium of genus Paenibacillus, isolated from South China Sea.</title>
        <authorList>
            <person name="Huang H."/>
            <person name="Mo K."/>
            <person name="Hu Y."/>
        </authorList>
    </citation>
    <scope>NUCLEOTIDE SEQUENCE</scope>
    <source>
        <strain evidence="2">IB182496</strain>
    </source>
</reference>
<feature type="transmembrane region" description="Helical" evidence="1">
    <location>
        <begin position="169"/>
        <end position="192"/>
    </location>
</feature>
<evidence type="ECO:0000256" key="1">
    <source>
        <dbReference type="SAM" id="Phobius"/>
    </source>
</evidence>
<dbReference type="PANTHER" id="PTHR43471">
    <property type="entry name" value="ABC TRANSPORTER PERMEASE"/>
    <property type="match status" value="1"/>
</dbReference>
<comment type="caution">
    <text evidence="2">The sequence shown here is derived from an EMBL/GenBank/DDBJ whole genome shotgun (WGS) entry which is preliminary data.</text>
</comment>
<name>A0A927BUY9_9BACL</name>
<dbReference type="RefSeq" id="WP_190920435.1">
    <property type="nucleotide sequence ID" value="NZ_JACXIZ010000035.1"/>
</dbReference>
<feature type="transmembrane region" description="Helical" evidence="1">
    <location>
        <begin position="131"/>
        <end position="157"/>
    </location>
</feature>
<keyword evidence="1" id="KW-0812">Transmembrane</keyword>
<feature type="transmembrane region" description="Helical" evidence="1">
    <location>
        <begin position="31"/>
        <end position="50"/>
    </location>
</feature>
<dbReference type="Pfam" id="PF12679">
    <property type="entry name" value="ABC2_membrane_2"/>
    <property type="match status" value="1"/>
</dbReference>
<keyword evidence="3" id="KW-1185">Reference proteome</keyword>
<dbReference type="GO" id="GO:0005886">
    <property type="term" value="C:plasma membrane"/>
    <property type="evidence" value="ECO:0007669"/>
    <property type="project" value="UniProtKB-SubCell"/>
</dbReference>
<keyword evidence="1" id="KW-1133">Transmembrane helix</keyword>
<proteinExistence type="predicted"/>
<dbReference type="GO" id="GO:0140359">
    <property type="term" value="F:ABC-type transporter activity"/>
    <property type="evidence" value="ECO:0007669"/>
    <property type="project" value="InterPro"/>
</dbReference>
<dbReference type="AlphaFoldDB" id="A0A927BUY9"/>
<feature type="transmembrane region" description="Helical" evidence="1">
    <location>
        <begin position="81"/>
        <end position="101"/>
    </location>
</feature>